<reference evidence="1 2" key="1">
    <citation type="submission" date="2022-12" db="EMBL/GenBank/DDBJ databases">
        <title>Polyphasic characterization of Geotalea uranireducens NIT-SL11 newly isolated from a complex of sewage sludge and microbially reduced graphene oxide.</title>
        <authorList>
            <person name="Xie L."/>
            <person name="Yoshida N."/>
            <person name="Meng L."/>
        </authorList>
    </citation>
    <scope>NUCLEOTIDE SEQUENCE [LARGE SCALE GENOMIC DNA]</scope>
    <source>
        <strain evidence="1 2">NIT-SL11</strain>
    </source>
</reference>
<sequence>MSSDIDLLSLHHGFSRPGPANSGVYEKLSKHISFFSVLPVLWQGMCPGDQDSTGTDATILFLSPPRNADVVAANDALVDRQSPVLHFTESSHTTVAGGTIGSIAGRLPEGESAS</sequence>
<gene>
    <name evidence="1" type="ORF">GURASL_36480</name>
</gene>
<accession>A0ABM8ERC3</accession>
<dbReference type="EMBL" id="AP027151">
    <property type="protein sequence ID" value="BDV44725.1"/>
    <property type="molecule type" value="Genomic_DNA"/>
</dbReference>
<proteinExistence type="predicted"/>
<dbReference type="Proteomes" id="UP001317705">
    <property type="component" value="Chromosome"/>
</dbReference>
<organism evidence="1 2">
    <name type="scientific">Geotalea uraniireducens</name>
    <dbReference type="NCBI Taxonomy" id="351604"/>
    <lineage>
        <taxon>Bacteria</taxon>
        <taxon>Pseudomonadati</taxon>
        <taxon>Thermodesulfobacteriota</taxon>
        <taxon>Desulfuromonadia</taxon>
        <taxon>Geobacterales</taxon>
        <taxon>Geobacteraceae</taxon>
        <taxon>Geotalea</taxon>
    </lineage>
</organism>
<keyword evidence="2" id="KW-1185">Reference proteome</keyword>
<name>A0ABM8ERC3_9BACT</name>
<protein>
    <submittedName>
        <fullName evidence="1">Uncharacterized protein</fullName>
    </submittedName>
</protein>
<evidence type="ECO:0000313" key="2">
    <source>
        <dbReference type="Proteomes" id="UP001317705"/>
    </source>
</evidence>
<evidence type="ECO:0000313" key="1">
    <source>
        <dbReference type="EMBL" id="BDV44725.1"/>
    </source>
</evidence>